<evidence type="ECO:0000313" key="2">
    <source>
        <dbReference type="EMBL" id="KAK0437045.1"/>
    </source>
</evidence>
<keyword evidence="1" id="KW-1133">Transmembrane helix</keyword>
<dbReference type="Proteomes" id="UP001175226">
    <property type="component" value="Unassembled WGS sequence"/>
</dbReference>
<dbReference type="EMBL" id="JAUEPT010000051">
    <property type="protein sequence ID" value="KAK0437045.1"/>
    <property type="molecule type" value="Genomic_DNA"/>
</dbReference>
<feature type="transmembrane region" description="Helical" evidence="1">
    <location>
        <begin position="38"/>
        <end position="60"/>
    </location>
</feature>
<evidence type="ECO:0000256" key="1">
    <source>
        <dbReference type="SAM" id="Phobius"/>
    </source>
</evidence>
<accession>A0AA39MKS7</accession>
<sequence>MSTSCCIFSVRLVVFLVPLQTSIAPVVGSITFIFSAAYFVAIFLPIPNFSCVKILSFFVFSFTEFLKEVCCQHGQGTGGAIIGQDIFALFY</sequence>
<proteinExistence type="predicted"/>
<keyword evidence="1" id="KW-0812">Transmembrane</keyword>
<comment type="caution">
    <text evidence="2">The sequence shown here is derived from an EMBL/GenBank/DDBJ whole genome shotgun (WGS) entry which is preliminary data.</text>
</comment>
<protein>
    <submittedName>
        <fullName evidence="2">Uncharacterized protein</fullName>
    </submittedName>
</protein>
<gene>
    <name evidence="2" type="ORF">EV421DRAFT_1086748</name>
</gene>
<keyword evidence="1" id="KW-0472">Membrane</keyword>
<keyword evidence="3" id="KW-1185">Reference proteome</keyword>
<dbReference type="AlphaFoldDB" id="A0AA39MKS7"/>
<evidence type="ECO:0000313" key="3">
    <source>
        <dbReference type="Proteomes" id="UP001175226"/>
    </source>
</evidence>
<reference evidence="2" key="1">
    <citation type="submission" date="2023-06" db="EMBL/GenBank/DDBJ databases">
        <authorList>
            <consortium name="Lawrence Berkeley National Laboratory"/>
            <person name="Ahrendt S."/>
            <person name="Sahu N."/>
            <person name="Indic B."/>
            <person name="Wong-Bajracharya J."/>
            <person name="Merenyi Z."/>
            <person name="Ke H.-M."/>
            <person name="Monk M."/>
            <person name="Kocsube S."/>
            <person name="Drula E."/>
            <person name="Lipzen A."/>
            <person name="Balint B."/>
            <person name="Henrissat B."/>
            <person name="Andreopoulos B."/>
            <person name="Martin F.M."/>
            <person name="Harder C.B."/>
            <person name="Rigling D."/>
            <person name="Ford K.L."/>
            <person name="Foster G.D."/>
            <person name="Pangilinan J."/>
            <person name="Papanicolaou A."/>
            <person name="Barry K."/>
            <person name="LaButti K."/>
            <person name="Viragh M."/>
            <person name="Koriabine M."/>
            <person name="Yan M."/>
            <person name="Riley R."/>
            <person name="Champramary S."/>
            <person name="Plett K.L."/>
            <person name="Tsai I.J."/>
            <person name="Slot J."/>
            <person name="Sipos G."/>
            <person name="Plett J."/>
            <person name="Nagy L.G."/>
            <person name="Grigoriev I.V."/>
        </authorList>
    </citation>
    <scope>NUCLEOTIDE SEQUENCE</scope>
    <source>
        <strain evidence="2">FPL87.14</strain>
    </source>
</reference>
<name>A0AA39MKS7_9AGAR</name>
<organism evidence="2 3">
    <name type="scientific">Armillaria borealis</name>
    <dbReference type="NCBI Taxonomy" id="47425"/>
    <lineage>
        <taxon>Eukaryota</taxon>
        <taxon>Fungi</taxon>
        <taxon>Dikarya</taxon>
        <taxon>Basidiomycota</taxon>
        <taxon>Agaricomycotina</taxon>
        <taxon>Agaricomycetes</taxon>
        <taxon>Agaricomycetidae</taxon>
        <taxon>Agaricales</taxon>
        <taxon>Marasmiineae</taxon>
        <taxon>Physalacriaceae</taxon>
        <taxon>Armillaria</taxon>
    </lineage>
</organism>